<dbReference type="PANTHER" id="PTHR22975:SF6">
    <property type="entry name" value="INACTIVE UBIQUITIN CARBOXYL-TERMINAL HYDROLASE 53"/>
    <property type="match status" value="1"/>
</dbReference>
<evidence type="ECO:0000256" key="2">
    <source>
        <dbReference type="ARBA" id="ARBA00022801"/>
    </source>
</evidence>
<gene>
    <name evidence="4" type="ORF">EOD39_4276</name>
</gene>
<feature type="region of interest" description="Disordered" evidence="3">
    <location>
        <begin position="714"/>
        <end position="757"/>
    </location>
</feature>
<feature type="region of interest" description="Disordered" evidence="3">
    <location>
        <begin position="877"/>
        <end position="916"/>
    </location>
</feature>
<reference evidence="4 5" key="1">
    <citation type="submission" date="2019-01" db="EMBL/GenBank/DDBJ databases">
        <title>Draft Genome and Complete Hox-Cluster Characterization of the Sterlet Sturgeon (Acipenser ruthenus).</title>
        <authorList>
            <person name="Wei Q."/>
        </authorList>
    </citation>
    <scope>NUCLEOTIDE SEQUENCE [LARGE SCALE GENOMIC DNA]</scope>
    <source>
        <strain evidence="4">WHYD16114868_AA</strain>
        <tissue evidence="4">Blood</tissue>
    </source>
</reference>
<proteinExistence type="predicted"/>
<organism evidence="4 5">
    <name type="scientific">Acipenser ruthenus</name>
    <name type="common">Sterlet sturgeon</name>
    <dbReference type="NCBI Taxonomy" id="7906"/>
    <lineage>
        <taxon>Eukaryota</taxon>
        <taxon>Metazoa</taxon>
        <taxon>Chordata</taxon>
        <taxon>Craniata</taxon>
        <taxon>Vertebrata</taxon>
        <taxon>Euteleostomi</taxon>
        <taxon>Actinopterygii</taxon>
        <taxon>Chondrostei</taxon>
        <taxon>Acipenseriformes</taxon>
        <taxon>Acipenseridae</taxon>
        <taxon>Acipenser</taxon>
    </lineage>
</organism>
<feature type="region of interest" description="Disordered" evidence="3">
    <location>
        <begin position="960"/>
        <end position="991"/>
    </location>
</feature>
<feature type="region of interest" description="Disordered" evidence="3">
    <location>
        <begin position="833"/>
        <end position="854"/>
    </location>
</feature>
<feature type="compositionally biased region" description="Polar residues" evidence="3">
    <location>
        <begin position="714"/>
        <end position="724"/>
    </location>
</feature>
<feature type="region of interest" description="Disordered" evidence="3">
    <location>
        <begin position="522"/>
        <end position="580"/>
    </location>
</feature>
<dbReference type="Gene3D" id="3.90.70.10">
    <property type="entry name" value="Cysteine proteinases"/>
    <property type="match status" value="1"/>
</dbReference>
<dbReference type="EMBL" id="SCEB01214465">
    <property type="protein sequence ID" value="RXM35191.1"/>
    <property type="molecule type" value="Genomic_DNA"/>
</dbReference>
<dbReference type="InterPro" id="IPR052398">
    <property type="entry name" value="Ubiquitin_hydrolase_53/54"/>
</dbReference>
<dbReference type="GO" id="GO:0016787">
    <property type="term" value="F:hydrolase activity"/>
    <property type="evidence" value="ECO:0007669"/>
    <property type="project" value="UniProtKB-KW"/>
</dbReference>
<feature type="compositionally biased region" description="Basic and acidic residues" evidence="3">
    <location>
        <begin position="522"/>
        <end position="545"/>
    </location>
</feature>
<feature type="region of interest" description="Disordered" evidence="3">
    <location>
        <begin position="329"/>
        <end position="507"/>
    </location>
</feature>
<dbReference type="InterPro" id="IPR038765">
    <property type="entry name" value="Papain-like_cys_pep_sf"/>
</dbReference>
<feature type="compositionally biased region" description="Basic and acidic residues" evidence="3">
    <location>
        <begin position="329"/>
        <end position="360"/>
    </location>
</feature>
<dbReference type="GO" id="GO:0007605">
    <property type="term" value="P:sensory perception of sound"/>
    <property type="evidence" value="ECO:0007669"/>
    <property type="project" value="TreeGrafter"/>
</dbReference>
<evidence type="ECO:0000256" key="1">
    <source>
        <dbReference type="ARBA" id="ARBA00022786"/>
    </source>
</evidence>
<comment type="caution">
    <text evidence="4">The sequence shown here is derived from an EMBL/GenBank/DDBJ whole genome shotgun (WGS) entry which is preliminary data.</text>
</comment>
<dbReference type="GO" id="GO:0010996">
    <property type="term" value="P:response to auditory stimulus"/>
    <property type="evidence" value="ECO:0007669"/>
    <property type="project" value="TreeGrafter"/>
</dbReference>
<feature type="compositionally biased region" description="Low complexity" evidence="3">
    <location>
        <begin position="441"/>
        <end position="452"/>
    </location>
</feature>
<feature type="region of interest" description="Disordered" evidence="3">
    <location>
        <begin position="289"/>
        <end position="315"/>
    </location>
</feature>
<dbReference type="Proteomes" id="UP000289886">
    <property type="component" value="Unassembled WGS sequence"/>
</dbReference>
<dbReference type="GO" id="GO:0005911">
    <property type="term" value="C:cell-cell junction"/>
    <property type="evidence" value="ECO:0007669"/>
    <property type="project" value="TreeGrafter"/>
</dbReference>
<evidence type="ECO:0000256" key="3">
    <source>
        <dbReference type="SAM" id="MobiDB-lite"/>
    </source>
</evidence>
<keyword evidence="1" id="KW-0833">Ubl conjugation pathway</keyword>
<feature type="compositionally biased region" description="Polar residues" evidence="3">
    <location>
        <begin position="833"/>
        <end position="849"/>
    </location>
</feature>
<feature type="compositionally biased region" description="Polar residues" evidence="3">
    <location>
        <begin position="423"/>
        <end position="439"/>
    </location>
</feature>
<feature type="compositionally biased region" description="Polar residues" evidence="3">
    <location>
        <begin position="289"/>
        <end position="307"/>
    </location>
</feature>
<protein>
    <submittedName>
        <fullName evidence="4">Inactive ubiquitin carboxyl-terminal hydrolase 53</fullName>
    </submittedName>
</protein>
<feature type="compositionally biased region" description="Polar residues" evidence="3">
    <location>
        <begin position="555"/>
        <end position="580"/>
    </location>
</feature>
<evidence type="ECO:0000313" key="5">
    <source>
        <dbReference type="Proteomes" id="UP000289886"/>
    </source>
</evidence>
<sequence>MPTDSGCDLVIHINVQVLWHLDIFRRSLRQLPGHVCLDDACIFCALKSIFIQFQHSKERALPSDVLRNALAESFKDEHRFQLGFMDDAAECFSVCRSCGASSDPLPFTEFVHYVSTTALCNQVDKMMERNERLKSDMFGELLQAASTVGDLRNCPLFYRVTDEQAKKSELHLVGMVCYSSRHYCAFAYHTKSSKWVFFDDATVKEVGSKWKDVVTKCIRGHFQPLLLFYANPEGTAVSTEDALQQATLWSHYKSPLNGEFSDVTAKKLVLPKENGIGPFSNQSNFKQKLQHNSNSGFSRGNGQTSGVRGQVKIIPVDPKSKLREISKECAQKAGEVRSQKKEFERGQRRQDSGRHTDMFADSRPYCKSASPPTENGFKQCIDQRLYSSQGKGPSRHERTSHQARSSLEPRLPANRVQVLPGLPTQSKSRNEFTSGYDTDSSQESRGRSSGSRSKSRAWKPIRETLNVDSIFNVTEKQPHSPRRKLPNESESTQYNREHLFNHWPKEERKQNSLMTIYEDELKQETGSRSSLESEGKGNPDKEKTKGGVNLKIRNDNCQMQRTESGYESSERLSNGSTTLDSPVVENFSSKELKCIPEAELSRTAIEYSCTEPAVGLMENPQHCRDQLQPMRSDDFKTDNMHYSISYGASEKDYNPQDLYLQKPCSQRRHAFRKNAEHTGRTFLSAADPVFLEEIRSEGENDGSYKYSNTSHLQYGEKTSSTDWNSADVPSDSEYTGSEKNETASPTFGHPQHKDIRTAVPGTDATYTVCSVPSSHSGFSPVQKHEGQIATYGLHKNENYDVSQSLYQNVGPPLPPKKYAQKKCVYSEDRRSAFNTRPSSVDPLQTNPYDTSKILRTPPQKYKFEDSRLLNHKWSEVTVQPKQSKSGFSSQERLDLSETVTDNKPKPTANSKGSSEGVLPTTYFSVDSCMTDTYRTKYHHQRSPLYMKDVRGWRVGGEQTFSSESGLGDGSHPGRHEHHETGRRGNPDAQPHAFNGICSNSILAIVQWALLVYMTESQFHTT</sequence>
<feature type="compositionally biased region" description="Basic and acidic residues" evidence="3">
    <location>
        <begin position="891"/>
        <end position="904"/>
    </location>
</feature>
<dbReference type="PANTHER" id="PTHR22975">
    <property type="entry name" value="UBIQUITIN SPECIFIC PROTEINASE"/>
    <property type="match status" value="1"/>
</dbReference>
<name>A0A444UJ46_ACIRT</name>
<keyword evidence="5" id="KW-1185">Reference proteome</keyword>
<keyword evidence="2 4" id="KW-0378">Hydrolase</keyword>
<accession>A0A444UJ46</accession>
<dbReference type="SUPFAM" id="SSF54001">
    <property type="entry name" value="Cysteine proteinases"/>
    <property type="match status" value="1"/>
</dbReference>
<feature type="compositionally biased region" description="Basic and acidic residues" evidence="3">
    <location>
        <begin position="495"/>
        <end position="507"/>
    </location>
</feature>
<evidence type="ECO:0000313" key="4">
    <source>
        <dbReference type="EMBL" id="RXM35191.1"/>
    </source>
</evidence>
<feature type="compositionally biased region" description="Polar residues" evidence="3">
    <location>
        <begin position="466"/>
        <end position="475"/>
    </location>
</feature>
<feature type="compositionally biased region" description="Polar residues" evidence="3">
    <location>
        <begin position="877"/>
        <end position="890"/>
    </location>
</feature>
<dbReference type="CDD" id="cd02257">
    <property type="entry name" value="Peptidase_C19"/>
    <property type="match status" value="1"/>
</dbReference>
<feature type="compositionally biased region" description="Basic and acidic residues" evidence="3">
    <location>
        <begin position="971"/>
        <end position="985"/>
    </location>
</feature>
<dbReference type="AlphaFoldDB" id="A0A444UJ46"/>